<dbReference type="AlphaFoldDB" id="M0MQN1"/>
<evidence type="ECO:0000313" key="1">
    <source>
        <dbReference type="EMBL" id="EMA47039.1"/>
    </source>
</evidence>
<organism evidence="1 2">
    <name type="scientific">Halococcus saccharolyticus DSM 5350</name>
    <dbReference type="NCBI Taxonomy" id="1227455"/>
    <lineage>
        <taxon>Archaea</taxon>
        <taxon>Methanobacteriati</taxon>
        <taxon>Methanobacteriota</taxon>
        <taxon>Stenosarchaea group</taxon>
        <taxon>Halobacteria</taxon>
        <taxon>Halobacteriales</taxon>
        <taxon>Halococcaceae</taxon>
        <taxon>Halococcus</taxon>
    </lineage>
</organism>
<keyword evidence="2" id="KW-1185">Reference proteome</keyword>
<dbReference type="Proteomes" id="UP000011669">
    <property type="component" value="Unassembled WGS sequence"/>
</dbReference>
<reference evidence="1 2" key="1">
    <citation type="journal article" date="2014" name="PLoS Genet.">
        <title>Phylogenetically driven sequencing of extremely halophilic archaea reveals strategies for static and dynamic osmo-response.</title>
        <authorList>
            <person name="Becker E.A."/>
            <person name="Seitzer P.M."/>
            <person name="Tritt A."/>
            <person name="Larsen D."/>
            <person name="Krusor M."/>
            <person name="Yao A.I."/>
            <person name="Wu D."/>
            <person name="Madern D."/>
            <person name="Eisen J.A."/>
            <person name="Darling A.E."/>
            <person name="Facciotti M.T."/>
        </authorList>
    </citation>
    <scope>NUCLEOTIDE SEQUENCE [LARGE SCALE GENOMIC DNA]</scope>
    <source>
        <strain evidence="1 2">DSM 5350</strain>
    </source>
</reference>
<name>M0MQN1_9EURY</name>
<proteinExistence type="predicted"/>
<evidence type="ECO:0000313" key="2">
    <source>
        <dbReference type="Proteomes" id="UP000011669"/>
    </source>
</evidence>
<gene>
    <name evidence="1" type="ORF">C449_02522</name>
</gene>
<accession>M0MQN1</accession>
<sequence length="60" mass="6283">MSPAMNAPKIMIPPAKSVSEFGSQFTTTARGSEASAPISANRHAGGIVRVWTDDGDIRVP</sequence>
<dbReference type="InParanoid" id="M0MQN1"/>
<protein>
    <submittedName>
        <fullName evidence="1">Uncharacterized protein</fullName>
    </submittedName>
</protein>
<comment type="caution">
    <text evidence="1">The sequence shown here is derived from an EMBL/GenBank/DDBJ whole genome shotgun (WGS) entry which is preliminary data.</text>
</comment>
<dbReference type="EMBL" id="AOMD01000010">
    <property type="protein sequence ID" value="EMA47039.1"/>
    <property type="molecule type" value="Genomic_DNA"/>
</dbReference>